<comment type="caution">
    <text evidence="5">The sequence shown here is derived from an EMBL/GenBank/DDBJ whole genome shotgun (WGS) entry which is preliminary data.</text>
</comment>
<dbReference type="PANTHER" id="PTHR47938">
    <property type="entry name" value="RESPIRATORY COMPLEX I CHAPERONE (CIA84), PUTATIVE (AFU_ORTHOLOGUE AFUA_2G06020)-RELATED"/>
    <property type="match status" value="1"/>
</dbReference>
<dbReference type="Pfam" id="PF01535">
    <property type="entry name" value="PPR"/>
    <property type="match status" value="1"/>
</dbReference>
<dbReference type="EMBL" id="BTGU01000590">
    <property type="protein sequence ID" value="GMN68301.1"/>
    <property type="molecule type" value="Genomic_DNA"/>
</dbReference>
<protein>
    <recommendedName>
        <fullName evidence="7">Pentatricopeptide repeat-containing protein</fullName>
    </recommendedName>
</protein>
<proteinExistence type="inferred from homology"/>
<feature type="repeat" description="PPR" evidence="3">
    <location>
        <begin position="288"/>
        <end position="322"/>
    </location>
</feature>
<dbReference type="GO" id="GO:0003729">
    <property type="term" value="F:mRNA binding"/>
    <property type="evidence" value="ECO:0007669"/>
    <property type="project" value="TreeGrafter"/>
</dbReference>
<evidence type="ECO:0000256" key="2">
    <source>
        <dbReference type="ARBA" id="ARBA00022737"/>
    </source>
</evidence>
<feature type="repeat" description="PPR" evidence="3">
    <location>
        <begin position="254"/>
        <end position="284"/>
    </location>
</feature>
<sequence length="580" mass="66206">MFSPSSRNHSQSSPYEVSRIKHGTSSHEIENPEEEALALFRRVLRMRPLSSVVRFNHLLGNISKTKHKSVVISLFNQMGLLGIMPDFFTLNILINCFCHLNHMGFSLCVLGKFVKSGYAPDTVTLNTLMNGFLLEGKVDEARECFCKMTKGGCKPDIVTYNSLLNGFCKVGDTTAAVQLFRNMEKDRNGSLIHAACTSGQWKEALRLFNEMVDQKITPDVYTFSAFIDMLCKEGKIANALGLLKIMVQRGVNPNTITYNSLMNGFCLRGEIDEAMRIFDMMVGSRETNVRSYSVLINGYCKHGRINEAFKLFEELISKSLIPSVVTYSSLINELVAFLKQRELRLLWSYFARCKIVGRFHIFNPMLEIWQLQGISFPNYHPKRQMEENGFPTNSCTYNSMIRGCVLNHNLSRVGAIRSFSTTIDPKGFMRVRIQSKKLRDSWRKFCQTREVCENGNPGKENENQHVLSEEELKLRILKVGRNYLLGHRFSFSLSELVRWGIMLLLEAPVASGNECEEAHSHKLCTQRVYQYSLSFYQKSQAYKQLSMSTLLHNVNICLGRTCLHVTPEASKKLMNQSLQK</sequence>
<dbReference type="SUPFAM" id="SSF48452">
    <property type="entry name" value="TPR-like"/>
    <property type="match status" value="1"/>
</dbReference>
<comment type="similarity">
    <text evidence="1">Belongs to the PPR family. P subfamily.</text>
</comment>
<feature type="repeat" description="PPR" evidence="3">
    <location>
        <begin position="156"/>
        <end position="186"/>
    </location>
</feature>
<feature type="repeat" description="PPR" evidence="3">
    <location>
        <begin position="121"/>
        <end position="155"/>
    </location>
</feature>
<dbReference type="PANTHER" id="PTHR47938:SF35">
    <property type="entry name" value="PENTATRICOPEPTIDE REPEAT-CONTAINING PROTEIN 4, MITOCHONDRIAL-RELATED"/>
    <property type="match status" value="1"/>
</dbReference>
<evidence type="ECO:0000256" key="3">
    <source>
        <dbReference type="PROSITE-ProRule" id="PRU00708"/>
    </source>
</evidence>
<dbReference type="InterPro" id="IPR002885">
    <property type="entry name" value="PPR_rpt"/>
</dbReference>
<dbReference type="Pfam" id="PF13041">
    <property type="entry name" value="PPR_2"/>
    <property type="match status" value="4"/>
</dbReference>
<evidence type="ECO:0008006" key="7">
    <source>
        <dbReference type="Google" id="ProtNLM"/>
    </source>
</evidence>
<dbReference type="PROSITE" id="PS51375">
    <property type="entry name" value="PPR"/>
    <property type="match status" value="6"/>
</dbReference>
<dbReference type="InterPro" id="IPR011990">
    <property type="entry name" value="TPR-like_helical_dom_sf"/>
</dbReference>
<evidence type="ECO:0000313" key="6">
    <source>
        <dbReference type="Proteomes" id="UP001187192"/>
    </source>
</evidence>
<evidence type="ECO:0000256" key="4">
    <source>
        <dbReference type="SAM" id="MobiDB-lite"/>
    </source>
</evidence>
<dbReference type="Pfam" id="PF12854">
    <property type="entry name" value="PPR_1"/>
    <property type="match status" value="1"/>
</dbReference>
<feature type="repeat" description="PPR" evidence="3">
    <location>
        <begin position="86"/>
        <end position="120"/>
    </location>
</feature>
<keyword evidence="6" id="KW-1185">Reference proteome</keyword>
<dbReference type="Gene3D" id="1.25.40.10">
    <property type="entry name" value="Tetratricopeptide repeat domain"/>
    <property type="match status" value="3"/>
</dbReference>
<reference evidence="5" key="1">
    <citation type="submission" date="2023-07" db="EMBL/GenBank/DDBJ databases">
        <title>draft genome sequence of fig (Ficus carica).</title>
        <authorList>
            <person name="Takahashi T."/>
            <person name="Nishimura K."/>
        </authorList>
    </citation>
    <scope>NUCLEOTIDE SEQUENCE</scope>
</reference>
<feature type="repeat" description="PPR" evidence="3">
    <location>
        <begin position="219"/>
        <end position="253"/>
    </location>
</feature>
<dbReference type="Proteomes" id="UP001187192">
    <property type="component" value="Unassembled WGS sequence"/>
</dbReference>
<evidence type="ECO:0000256" key="1">
    <source>
        <dbReference type="ARBA" id="ARBA00007626"/>
    </source>
</evidence>
<dbReference type="AlphaFoldDB" id="A0AA88JDL6"/>
<keyword evidence="2" id="KW-0677">Repeat</keyword>
<dbReference type="NCBIfam" id="TIGR00756">
    <property type="entry name" value="PPR"/>
    <property type="match status" value="6"/>
</dbReference>
<feature type="compositionally biased region" description="Low complexity" evidence="4">
    <location>
        <begin position="1"/>
        <end position="13"/>
    </location>
</feature>
<organism evidence="5 6">
    <name type="scientific">Ficus carica</name>
    <name type="common">Common fig</name>
    <dbReference type="NCBI Taxonomy" id="3494"/>
    <lineage>
        <taxon>Eukaryota</taxon>
        <taxon>Viridiplantae</taxon>
        <taxon>Streptophyta</taxon>
        <taxon>Embryophyta</taxon>
        <taxon>Tracheophyta</taxon>
        <taxon>Spermatophyta</taxon>
        <taxon>Magnoliopsida</taxon>
        <taxon>eudicotyledons</taxon>
        <taxon>Gunneridae</taxon>
        <taxon>Pentapetalae</taxon>
        <taxon>rosids</taxon>
        <taxon>fabids</taxon>
        <taxon>Rosales</taxon>
        <taxon>Moraceae</taxon>
        <taxon>Ficeae</taxon>
        <taxon>Ficus</taxon>
    </lineage>
</organism>
<feature type="region of interest" description="Disordered" evidence="4">
    <location>
        <begin position="1"/>
        <end position="29"/>
    </location>
</feature>
<name>A0AA88JDL6_FICCA</name>
<gene>
    <name evidence="5" type="ORF">TIFTF001_037357</name>
</gene>
<evidence type="ECO:0000313" key="5">
    <source>
        <dbReference type="EMBL" id="GMN68301.1"/>
    </source>
</evidence>
<accession>A0AA88JDL6</accession>